<feature type="region of interest" description="Disordered" evidence="1">
    <location>
        <begin position="83"/>
        <end position="145"/>
    </location>
</feature>
<organism evidence="2 3">
    <name type="scientific">Mesorhabditis belari</name>
    <dbReference type="NCBI Taxonomy" id="2138241"/>
    <lineage>
        <taxon>Eukaryota</taxon>
        <taxon>Metazoa</taxon>
        <taxon>Ecdysozoa</taxon>
        <taxon>Nematoda</taxon>
        <taxon>Chromadorea</taxon>
        <taxon>Rhabditida</taxon>
        <taxon>Rhabditina</taxon>
        <taxon>Rhabditomorpha</taxon>
        <taxon>Rhabditoidea</taxon>
        <taxon>Rhabditidae</taxon>
        <taxon>Mesorhabditinae</taxon>
        <taxon>Mesorhabditis</taxon>
    </lineage>
</organism>
<evidence type="ECO:0000313" key="3">
    <source>
        <dbReference type="WBParaSite" id="MBELARI_LOCUS16200"/>
    </source>
</evidence>
<protein>
    <submittedName>
        <fullName evidence="3">NADH dehydrogenase [ubiquinone] 1 alpha subcomplex subunit 12</fullName>
    </submittedName>
</protein>
<dbReference type="GO" id="GO:0005739">
    <property type="term" value="C:mitochondrion"/>
    <property type="evidence" value="ECO:0007669"/>
    <property type="project" value="TreeGrafter"/>
</dbReference>
<feature type="compositionally biased region" description="Polar residues" evidence="1">
    <location>
        <begin position="83"/>
        <end position="96"/>
    </location>
</feature>
<dbReference type="PANTHER" id="PTHR32470:SF2">
    <property type="entry name" value="NADH DEHYDROGENASE [UBIQUINONE] 1 ALPHA SUBCOMPLEX ASSEMBLY FACTOR 2"/>
    <property type="match status" value="1"/>
</dbReference>
<proteinExistence type="predicted"/>
<dbReference type="InterPro" id="IPR052618">
    <property type="entry name" value="ComplexI_NDUFA12"/>
</dbReference>
<dbReference type="Proteomes" id="UP000887575">
    <property type="component" value="Unassembled WGS sequence"/>
</dbReference>
<reference evidence="3" key="1">
    <citation type="submission" date="2024-02" db="UniProtKB">
        <authorList>
            <consortium name="WormBaseParasite"/>
        </authorList>
    </citation>
    <scope>IDENTIFICATION</scope>
</reference>
<evidence type="ECO:0000256" key="1">
    <source>
        <dbReference type="SAM" id="MobiDB-lite"/>
    </source>
</evidence>
<name>A0AAF3EQM4_9BILA</name>
<dbReference type="AlphaFoldDB" id="A0AAF3EQM4"/>
<accession>A0AAF3EQM4</accession>
<keyword evidence="2" id="KW-1185">Reference proteome</keyword>
<evidence type="ECO:0000313" key="2">
    <source>
        <dbReference type="Proteomes" id="UP000887575"/>
    </source>
</evidence>
<dbReference type="GO" id="GO:0032981">
    <property type="term" value="P:mitochondrial respiratory chain complex I assembly"/>
    <property type="evidence" value="ECO:0007669"/>
    <property type="project" value="TreeGrafter"/>
</dbReference>
<dbReference type="WBParaSite" id="MBELARI_LOCUS16200">
    <property type="protein sequence ID" value="MBELARI_LOCUS16200"/>
    <property type="gene ID" value="MBELARI_LOCUS16200"/>
</dbReference>
<sequence length="145" mass="16462">MSRPSGWSRVATNFFKFLKKDWSEKVYVGKDTQGISYYELHGTRKNVSRGFEPPFDNLNSKPGVEWLSWIKGTRRFPPNEQELLSNESRQQAQLEQNDAMEKFSPKVGSTGPPAGGPTAGPKIYPQYDDFEKAPGYNPDKIKDKS</sequence>
<dbReference type="PANTHER" id="PTHR32470">
    <property type="entry name" value="ADH DEHYDROGENASE [UBIQUINONE] 1 ALPHA SUBCOMPLEX ASSEMBLY FACTOR 2"/>
    <property type="match status" value="1"/>
</dbReference>